<reference evidence="6 7" key="1">
    <citation type="submission" date="2019-05" db="EMBL/GenBank/DDBJ databases">
        <title>Another draft genome of Portunus trituberculatus and its Hox gene families provides insights of decapod evolution.</title>
        <authorList>
            <person name="Jeong J.-H."/>
            <person name="Song I."/>
            <person name="Kim S."/>
            <person name="Choi T."/>
            <person name="Kim D."/>
            <person name="Ryu S."/>
            <person name="Kim W."/>
        </authorList>
    </citation>
    <scope>NUCLEOTIDE SEQUENCE [LARGE SCALE GENOMIC DNA]</scope>
    <source>
        <tissue evidence="6">Muscle</tissue>
    </source>
</reference>
<dbReference type="GO" id="GO:0003735">
    <property type="term" value="F:structural constituent of ribosome"/>
    <property type="evidence" value="ECO:0007669"/>
    <property type="project" value="InterPro"/>
</dbReference>
<dbReference type="GO" id="GO:1990904">
    <property type="term" value="C:ribonucleoprotein complex"/>
    <property type="evidence" value="ECO:0007669"/>
    <property type="project" value="UniProtKB-KW"/>
</dbReference>
<proteinExistence type="inferred from homology"/>
<dbReference type="EMBL" id="VSRR010017881">
    <property type="protein sequence ID" value="MPC60771.1"/>
    <property type="molecule type" value="Genomic_DNA"/>
</dbReference>
<dbReference type="InterPro" id="IPR000554">
    <property type="entry name" value="Ribosomal_eS7"/>
</dbReference>
<evidence type="ECO:0000256" key="4">
    <source>
        <dbReference type="ARBA" id="ARBA00035279"/>
    </source>
</evidence>
<evidence type="ECO:0000256" key="3">
    <source>
        <dbReference type="ARBA" id="ARBA00023274"/>
    </source>
</evidence>
<dbReference type="AlphaFoldDB" id="A0A5B7GKV4"/>
<evidence type="ECO:0000256" key="5">
    <source>
        <dbReference type="ARBA" id="ARBA00035404"/>
    </source>
</evidence>
<organism evidence="6 7">
    <name type="scientific">Portunus trituberculatus</name>
    <name type="common">Swimming crab</name>
    <name type="synonym">Neptunus trituberculatus</name>
    <dbReference type="NCBI Taxonomy" id="210409"/>
    <lineage>
        <taxon>Eukaryota</taxon>
        <taxon>Metazoa</taxon>
        <taxon>Ecdysozoa</taxon>
        <taxon>Arthropoda</taxon>
        <taxon>Crustacea</taxon>
        <taxon>Multicrustacea</taxon>
        <taxon>Malacostraca</taxon>
        <taxon>Eumalacostraca</taxon>
        <taxon>Eucarida</taxon>
        <taxon>Decapoda</taxon>
        <taxon>Pleocyemata</taxon>
        <taxon>Brachyura</taxon>
        <taxon>Eubrachyura</taxon>
        <taxon>Portunoidea</taxon>
        <taxon>Portunidae</taxon>
        <taxon>Portuninae</taxon>
        <taxon>Portunus</taxon>
    </lineage>
</organism>
<dbReference type="OrthoDB" id="1724687at2759"/>
<gene>
    <name evidence="6" type="primary">rps7</name>
    <name evidence="6" type="ORF">E2C01_054827</name>
</gene>
<accession>A0A5B7GKV4</accession>
<keyword evidence="7" id="KW-1185">Reference proteome</keyword>
<dbReference type="GO" id="GO:0005840">
    <property type="term" value="C:ribosome"/>
    <property type="evidence" value="ECO:0007669"/>
    <property type="project" value="UniProtKB-KW"/>
</dbReference>
<keyword evidence="2 6" id="KW-0689">Ribosomal protein</keyword>
<dbReference type="GO" id="GO:0006412">
    <property type="term" value="P:translation"/>
    <property type="evidence" value="ECO:0007669"/>
    <property type="project" value="InterPro"/>
</dbReference>
<comment type="similarity">
    <text evidence="1">Belongs to the eukaryotic ribosomal protein eS7 family.</text>
</comment>
<evidence type="ECO:0000313" key="7">
    <source>
        <dbReference type="Proteomes" id="UP000324222"/>
    </source>
</evidence>
<name>A0A5B7GKV4_PORTR</name>
<dbReference type="Proteomes" id="UP000324222">
    <property type="component" value="Unassembled WGS sequence"/>
</dbReference>
<sequence length="72" mass="7678">MPQFVNGKITKSHPPDEFETSIGQTLLDLEMNSELKAQLRELSITGAKQIDVGDKKVCLGGCLESGGVFAGV</sequence>
<dbReference type="Pfam" id="PF01251">
    <property type="entry name" value="Ribosomal_S7e"/>
    <property type="match status" value="1"/>
</dbReference>
<comment type="caution">
    <text evidence="6">The sequence shown here is derived from an EMBL/GenBank/DDBJ whole genome shotgun (WGS) entry which is preliminary data.</text>
</comment>
<keyword evidence="3" id="KW-0687">Ribonucleoprotein</keyword>
<evidence type="ECO:0000313" key="6">
    <source>
        <dbReference type="EMBL" id="MPC60771.1"/>
    </source>
</evidence>
<evidence type="ECO:0000256" key="2">
    <source>
        <dbReference type="ARBA" id="ARBA00022980"/>
    </source>
</evidence>
<protein>
    <recommendedName>
        <fullName evidence="4">Small ribosomal subunit protein eS7</fullName>
    </recommendedName>
    <alternativeName>
        <fullName evidence="5">40S ribosomal protein S7</fullName>
    </alternativeName>
</protein>
<evidence type="ECO:0000256" key="1">
    <source>
        <dbReference type="ARBA" id="ARBA00007820"/>
    </source>
</evidence>